<keyword evidence="1" id="KW-1133">Transmembrane helix</keyword>
<reference evidence="3 4" key="1">
    <citation type="journal article" date="2015" name="Stand. Genomic Sci.">
        <title>Genomic Encyclopedia of Bacterial and Archaeal Type Strains, Phase III: the genomes of soil and plant-associated and newly described type strains.</title>
        <authorList>
            <person name="Whitman W.B."/>
            <person name="Woyke T."/>
            <person name="Klenk H.P."/>
            <person name="Zhou Y."/>
            <person name="Lilburn T.G."/>
            <person name="Beck B.J."/>
            <person name="De Vos P."/>
            <person name="Vandamme P."/>
            <person name="Eisen J.A."/>
            <person name="Garrity G."/>
            <person name="Hugenholtz P."/>
            <person name="Kyrpides N.C."/>
        </authorList>
    </citation>
    <scope>NUCLEOTIDE SEQUENCE [LARGE SCALE GENOMIC DNA]</scope>
    <source>
        <strain evidence="3 4">CGMCC 1.10821</strain>
    </source>
</reference>
<keyword evidence="1" id="KW-0812">Transmembrane</keyword>
<dbReference type="EMBL" id="VLKN01000005">
    <property type="protein sequence ID" value="TWI01788.1"/>
    <property type="molecule type" value="Genomic_DNA"/>
</dbReference>
<evidence type="ECO:0000313" key="4">
    <source>
        <dbReference type="Proteomes" id="UP000315167"/>
    </source>
</evidence>
<keyword evidence="1" id="KW-0472">Membrane</keyword>
<feature type="transmembrane region" description="Helical" evidence="1">
    <location>
        <begin position="12"/>
        <end position="31"/>
    </location>
</feature>
<dbReference type="RefSeq" id="WP_144899836.1">
    <property type="nucleotide sequence ID" value="NZ_VLKN01000005.1"/>
</dbReference>
<proteinExistence type="predicted"/>
<dbReference type="OrthoDB" id="5472096at2"/>
<dbReference type="Proteomes" id="UP000315167">
    <property type="component" value="Unassembled WGS sequence"/>
</dbReference>
<comment type="caution">
    <text evidence="3">The sequence shown here is derived from an EMBL/GenBank/DDBJ whole genome shotgun (WGS) entry which is preliminary data.</text>
</comment>
<organism evidence="3 4">
    <name type="scientific">Luteimonas cucumeris</name>
    <dbReference type="NCBI Taxonomy" id="985012"/>
    <lineage>
        <taxon>Bacteria</taxon>
        <taxon>Pseudomonadati</taxon>
        <taxon>Pseudomonadota</taxon>
        <taxon>Gammaproteobacteria</taxon>
        <taxon>Lysobacterales</taxon>
        <taxon>Lysobacteraceae</taxon>
        <taxon>Luteimonas</taxon>
    </lineage>
</organism>
<name>A0A562L2D9_9GAMM</name>
<sequence length="80" mass="9692">MDLETIRAAFGWAALMSYALLLVWFCLWLSCRNWMHRWHNRWFRLSDERFDLVHYAAMAGLKLAIWVFLLAPWLALHLVR</sequence>
<accession>A0A562L2D9</accession>
<evidence type="ECO:0000259" key="2">
    <source>
        <dbReference type="Pfam" id="PF21742"/>
    </source>
</evidence>
<protein>
    <recommendedName>
        <fullName evidence="2">DUF6868 domain-containing protein</fullName>
    </recommendedName>
</protein>
<dbReference type="AlphaFoldDB" id="A0A562L2D9"/>
<feature type="transmembrane region" description="Helical" evidence="1">
    <location>
        <begin position="52"/>
        <end position="75"/>
    </location>
</feature>
<dbReference type="PROSITE" id="PS51257">
    <property type="entry name" value="PROKAR_LIPOPROTEIN"/>
    <property type="match status" value="1"/>
</dbReference>
<feature type="domain" description="DUF6868" evidence="2">
    <location>
        <begin position="1"/>
        <end position="79"/>
    </location>
</feature>
<dbReference type="Pfam" id="PF21742">
    <property type="entry name" value="DUF6868"/>
    <property type="match status" value="1"/>
</dbReference>
<evidence type="ECO:0000256" key="1">
    <source>
        <dbReference type="SAM" id="Phobius"/>
    </source>
</evidence>
<gene>
    <name evidence="3" type="ORF">IP90_02348</name>
</gene>
<keyword evidence="4" id="KW-1185">Reference proteome</keyword>
<dbReference type="InterPro" id="IPR049220">
    <property type="entry name" value="DUF6868"/>
</dbReference>
<evidence type="ECO:0000313" key="3">
    <source>
        <dbReference type="EMBL" id="TWI01788.1"/>
    </source>
</evidence>